<protein>
    <submittedName>
        <fullName evidence="2">Uncharacterized protein</fullName>
    </submittedName>
</protein>
<proteinExistence type="predicted"/>
<sequence>MGLIRLYLSVVIVCLLIGGQNSNAELIRKLQKAALQPLSLSTEPSEKESYIFGQFLGPLDTEATFDGGELISFQNNLTREGNTAWEANMNSRFSDYNSWLVLKSSSTRESLTLLLKYKSANRFQTTFVENSCEIGIEKTELGNQTQYKATTRNCGNNNVVRDTFSVGLTFTKTEKTENIITRYPGEAINENHLKYVDTYKVENEDTYYAIFKWPAMEKDGVTLDGLSFELWVNENDALISRIRIWRFNIV</sequence>
<keyword evidence="1" id="KW-0732">Signal</keyword>
<keyword evidence="3" id="KW-1185">Reference proteome</keyword>
<feature type="signal peptide" evidence="1">
    <location>
        <begin position="1"/>
        <end position="24"/>
    </location>
</feature>
<accession>A0A8W8NVU1</accession>
<reference evidence="2" key="1">
    <citation type="submission" date="2022-08" db="UniProtKB">
        <authorList>
            <consortium name="EnsemblMetazoa"/>
        </authorList>
    </citation>
    <scope>IDENTIFICATION</scope>
    <source>
        <strain evidence="2">05x7-T-G4-1.051#20</strain>
    </source>
</reference>
<dbReference type="AlphaFoldDB" id="A0A8W8NVU1"/>
<dbReference type="OrthoDB" id="6195022at2759"/>
<evidence type="ECO:0000256" key="1">
    <source>
        <dbReference type="SAM" id="SignalP"/>
    </source>
</evidence>
<dbReference type="EnsemblMetazoa" id="G8620.3">
    <property type="protein sequence ID" value="G8620.3:cds"/>
    <property type="gene ID" value="G8620"/>
</dbReference>
<dbReference type="Proteomes" id="UP000005408">
    <property type="component" value="Unassembled WGS sequence"/>
</dbReference>
<dbReference type="EnsemblMetazoa" id="G8620.2">
    <property type="protein sequence ID" value="G8620.2:cds"/>
    <property type="gene ID" value="G8620"/>
</dbReference>
<feature type="chain" id="PRO_5042432261" evidence="1">
    <location>
        <begin position="25"/>
        <end position="250"/>
    </location>
</feature>
<evidence type="ECO:0000313" key="2">
    <source>
        <dbReference type="EnsemblMetazoa" id="G8620.3:cds"/>
    </source>
</evidence>
<organism evidence="2 3">
    <name type="scientific">Magallana gigas</name>
    <name type="common">Pacific oyster</name>
    <name type="synonym">Crassostrea gigas</name>
    <dbReference type="NCBI Taxonomy" id="29159"/>
    <lineage>
        <taxon>Eukaryota</taxon>
        <taxon>Metazoa</taxon>
        <taxon>Spiralia</taxon>
        <taxon>Lophotrochozoa</taxon>
        <taxon>Mollusca</taxon>
        <taxon>Bivalvia</taxon>
        <taxon>Autobranchia</taxon>
        <taxon>Pteriomorphia</taxon>
        <taxon>Ostreida</taxon>
        <taxon>Ostreoidea</taxon>
        <taxon>Ostreidae</taxon>
        <taxon>Magallana</taxon>
    </lineage>
</organism>
<name>A0A8W8NVU1_MAGGI</name>
<evidence type="ECO:0000313" key="3">
    <source>
        <dbReference type="Proteomes" id="UP000005408"/>
    </source>
</evidence>